<evidence type="ECO:0000313" key="14">
    <source>
        <dbReference type="Proteomes" id="UP000437068"/>
    </source>
</evidence>
<evidence type="ECO:0000313" key="19">
    <source>
        <dbReference type="Proteomes" id="UP000476176"/>
    </source>
</evidence>
<reference evidence="12 13" key="1">
    <citation type="submission" date="2018-08" db="EMBL/GenBank/DDBJ databases">
        <title>Genomic investigation of the strawberry pathogen Phytophthora fragariae indicates pathogenicity is determined by transcriptional variation in three key races.</title>
        <authorList>
            <person name="Adams T.M."/>
            <person name="Armitage A.D."/>
            <person name="Sobczyk M.K."/>
            <person name="Bates H.J."/>
            <person name="Dunwell J.M."/>
            <person name="Nellist C.F."/>
            <person name="Harrison R.J."/>
        </authorList>
    </citation>
    <scope>NUCLEOTIDE SEQUENCE [LARGE SCALE GENOMIC DNA]</scope>
    <source>
        <strain evidence="11 14">A4</strain>
        <strain evidence="10 15">BC-1</strain>
        <strain evidence="9 19">BC-23</strain>
        <strain evidence="8 13">NOV-27</strain>
        <strain evidence="7 16">NOV-5</strain>
        <strain evidence="6 17">NOV-71</strain>
        <strain evidence="3 12">NOV-9</strain>
        <strain evidence="5 20">ONT-3</strain>
        <strain evidence="4 18">SCRP245</strain>
    </source>
</reference>
<gene>
    <name evidence="11" type="ORF">PF001_g27833</name>
    <name evidence="10" type="ORF">PF002_g28807</name>
    <name evidence="9" type="ORF">PF004_g27281</name>
    <name evidence="8" type="ORF">PF005_g28239</name>
    <name evidence="7" type="ORF">PF006_g27851</name>
    <name evidence="6" type="ORF">PF007_g28210</name>
    <name evidence="3" type="ORF">PF009_g28788</name>
    <name evidence="5" type="ORF">PF010_g27815</name>
    <name evidence="4" type="ORF">PF011_g27137</name>
</gene>
<dbReference type="Proteomes" id="UP000437068">
    <property type="component" value="Unassembled WGS sequence"/>
</dbReference>
<dbReference type="EMBL" id="QXFX01003887">
    <property type="protein sequence ID" value="KAE9066556.1"/>
    <property type="molecule type" value="Genomic_DNA"/>
</dbReference>
<dbReference type="EMBL" id="QXGA01003939">
    <property type="protein sequence ID" value="KAE9077778.1"/>
    <property type="molecule type" value="Genomic_DNA"/>
</dbReference>
<feature type="compositionally biased region" description="Low complexity" evidence="2">
    <location>
        <begin position="1"/>
        <end position="13"/>
    </location>
</feature>
<evidence type="ECO:0000313" key="6">
    <source>
        <dbReference type="EMBL" id="KAE9067067.1"/>
    </source>
</evidence>
<evidence type="ECO:0000313" key="9">
    <source>
        <dbReference type="EMBL" id="KAE9172396.1"/>
    </source>
</evidence>
<evidence type="ECO:0000313" key="20">
    <source>
        <dbReference type="Proteomes" id="UP000488956"/>
    </source>
</evidence>
<dbReference type="EMBL" id="QXFW01003832">
    <property type="protein sequence ID" value="KAE8968551.1"/>
    <property type="molecule type" value="Genomic_DNA"/>
</dbReference>
<feature type="coiled-coil region" evidence="1">
    <location>
        <begin position="39"/>
        <end position="66"/>
    </location>
</feature>
<dbReference type="Proteomes" id="UP000476176">
    <property type="component" value="Unassembled WGS sequence"/>
</dbReference>
<evidence type="ECO:0000256" key="1">
    <source>
        <dbReference type="SAM" id="Coils"/>
    </source>
</evidence>
<keyword evidence="13" id="KW-1185">Reference proteome</keyword>
<sequence>MSSSQSRSDGAQSPAQDGGVAEQYTKTKKKKRGYRKAVHAIRKEEIERLRVEMAQLKQQMTELQQRAIAPKRDDKDEELDTNVLHNVIKRQQNAIVDVQAAMTGYAASTIQSGSPIQRTLVLPRDELTRRNTLRSMKTLKLQDARNFLSRRLSHLNPLNAMSEEHRFENDEGDYWAVRLVVSQFESAHSTKQVFDLVMYYLSNSEISISEKVGHLTVREDDDNGEAGIMQHYLSSLTGKGLRMESNTVIFHEYHEAGPDNPQDAYGLIVSEFVDEDERHPYRSKERVRKDVNAVMEVRSYTRRPRRFRDENPKEEKVVVLTQWSHSRLRRPSFPVRKDGWLELRENMDRWSQNMHKNIMETLEPAIQGRLY</sequence>
<evidence type="ECO:0000313" key="13">
    <source>
        <dbReference type="Proteomes" id="UP000433483"/>
    </source>
</evidence>
<dbReference type="EMBL" id="QXGB01003828">
    <property type="protein sequence ID" value="KAE9168776.1"/>
    <property type="molecule type" value="Genomic_DNA"/>
</dbReference>
<keyword evidence="1" id="KW-0175">Coiled coil</keyword>
<evidence type="ECO:0000313" key="16">
    <source>
        <dbReference type="Proteomes" id="UP000440732"/>
    </source>
</evidence>
<feature type="compositionally biased region" description="Basic residues" evidence="2">
    <location>
        <begin position="26"/>
        <end position="36"/>
    </location>
</feature>
<evidence type="ECO:0000313" key="17">
    <source>
        <dbReference type="Proteomes" id="UP000441208"/>
    </source>
</evidence>
<name>A0A6A3QKY6_9STRA</name>
<evidence type="ECO:0000313" key="7">
    <source>
        <dbReference type="EMBL" id="KAE9077778.1"/>
    </source>
</evidence>
<evidence type="ECO:0000256" key="2">
    <source>
        <dbReference type="SAM" id="MobiDB-lite"/>
    </source>
</evidence>
<comment type="caution">
    <text evidence="7">The sequence shown here is derived from an EMBL/GenBank/DDBJ whole genome shotgun (WGS) entry which is preliminary data.</text>
</comment>
<feature type="region of interest" description="Disordered" evidence="2">
    <location>
        <begin position="1"/>
        <end position="36"/>
    </location>
</feature>
<evidence type="ECO:0000313" key="12">
    <source>
        <dbReference type="Proteomes" id="UP000429523"/>
    </source>
</evidence>
<dbReference type="OrthoDB" id="113712at2759"/>
<dbReference type="EMBL" id="QXFZ01003791">
    <property type="protein sequence ID" value="KAE9067067.1"/>
    <property type="molecule type" value="Genomic_DNA"/>
</dbReference>
<organism evidence="7 16">
    <name type="scientific">Phytophthora fragariae</name>
    <dbReference type="NCBI Taxonomy" id="53985"/>
    <lineage>
        <taxon>Eukaryota</taxon>
        <taxon>Sar</taxon>
        <taxon>Stramenopiles</taxon>
        <taxon>Oomycota</taxon>
        <taxon>Peronosporomycetes</taxon>
        <taxon>Peronosporales</taxon>
        <taxon>Peronosporaceae</taxon>
        <taxon>Phytophthora</taxon>
    </lineage>
</organism>
<evidence type="ECO:0000313" key="5">
    <source>
        <dbReference type="EMBL" id="KAE9066556.1"/>
    </source>
</evidence>
<evidence type="ECO:0000313" key="15">
    <source>
        <dbReference type="Proteomes" id="UP000440367"/>
    </source>
</evidence>
<dbReference type="AlphaFoldDB" id="A0A6A3QKY6"/>
<evidence type="ECO:0000313" key="4">
    <source>
        <dbReference type="EMBL" id="KAE8968551.1"/>
    </source>
</evidence>
<accession>A0A6A3QKY6</accession>
<dbReference type="Proteomes" id="UP000429523">
    <property type="component" value="Unassembled WGS sequence"/>
</dbReference>
<evidence type="ECO:0000313" key="10">
    <source>
        <dbReference type="EMBL" id="KAE9175371.1"/>
    </source>
</evidence>
<evidence type="ECO:0000313" key="8">
    <source>
        <dbReference type="EMBL" id="KAE9168776.1"/>
    </source>
</evidence>
<dbReference type="Proteomes" id="UP000440367">
    <property type="component" value="Unassembled WGS sequence"/>
</dbReference>
<dbReference type="Proteomes" id="UP000460718">
    <property type="component" value="Unassembled WGS sequence"/>
</dbReference>
<evidence type="ECO:0000313" key="18">
    <source>
        <dbReference type="Proteomes" id="UP000460718"/>
    </source>
</evidence>
<proteinExistence type="predicted"/>
<evidence type="ECO:0000313" key="11">
    <source>
        <dbReference type="EMBL" id="KAE9272679.1"/>
    </source>
</evidence>
<dbReference type="Proteomes" id="UP000441208">
    <property type="component" value="Unassembled WGS sequence"/>
</dbReference>
<dbReference type="Proteomes" id="UP000488956">
    <property type="component" value="Unassembled WGS sequence"/>
</dbReference>
<dbReference type="EMBL" id="QXGE01003929">
    <property type="protein sequence ID" value="KAE9272679.1"/>
    <property type="molecule type" value="Genomic_DNA"/>
</dbReference>
<dbReference type="Proteomes" id="UP000440732">
    <property type="component" value="Unassembled WGS sequence"/>
</dbReference>
<dbReference type="EMBL" id="QXGF01003749">
    <property type="protein sequence ID" value="KAE8920923.1"/>
    <property type="molecule type" value="Genomic_DNA"/>
</dbReference>
<evidence type="ECO:0000313" key="3">
    <source>
        <dbReference type="EMBL" id="KAE8920923.1"/>
    </source>
</evidence>
<dbReference type="EMBL" id="QXGD01003674">
    <property type="protein sequence ID" value="KAE9175371.1"/>
    <property type="molecule type" value="Genomic_DNA"/>
</dbReference>
<dbReference type="EMBL" id="QXGC01003901">
    <property type="protein sequence ID" value="KAE9172396.1"/>
    <property type="molecule type" value="Genomic_DNA"/>
</dbReference>
<dbReference type="Proteomes" id="UP000433483">
    <property type="component" value="Unassembled WGS sequence"/>
</dbReference>
<protein>
    <submittedName>
        <fullName evidence="7">Uncharacterized protein</fullName>
    </submittedName>
</protein>